<evidence type="ECO:0000256" key="3">
    <source>
        <dbReference type="ARBA" id="ARBA00022771"/>
    </source>
</evidence>
<dbReference type="SUPFAM" id="SSF57889">
    <property type="entry name" value="Cysteine-rich domain"/>
    <property type="match status" value="2"/>
</dbReference>
<evidence type="ECO:0000313" key="8">
    <source>
        <dbReference type="EMBL" id="GJN03403.1"/>
    </source>
</evidence>
<dbReference type="GO" id="GO:0008270">
    <property type="term" value="F:zinc ion binding"/>
    <property type="evidence" value="ECO:0007669"/>
    <property type="project" value="UniProtKB-KW"/>
</dbReference>
<dbReference type="Proteomes" id="UP001054889">
    <property type="component" value="Unassembled WGS sequence"/>
</dbReference>
<feature type="compositionally biased region" description="Basic and acidic residues" evidence="5">
    <location>
        <begin position="345"/>
        <end position="356"/>
    </location>
</feature>
<keyword evidence="3" id="KW-0863">Zinc-finger</keyword>
<comment type="caution">
    <text evidence="8">The sequence shown here is derived from an EMBL/GenBank/DDBJ whole genome shotgun (WGS) entry which is preliminary data.</text>
</comment>
<keyword evidence="2" id="KW-0677">Repeat</keyword>
<dbReference type="EMBL" id="BQKI01000010">
    <property type="protein sequence ID" value="GJN03403.1"/>
    <property type="molecule type" value="Genomic_DNA"/>
</dbReference>
<dbReference type="PANTHER" id="PTHR46477:SF8">
    <property type="entry name" value="OS08G0257100 PROTEIN"/>
    <property type="match status" value="1"/>
</dbReference>
<evidence type="ECO:0000256" key="1">
    <source>
        <dbReference type="ARBA" id="ARBA00022723"/>
    </source>
</evidence>
<proteinExistence type="predicted"/>
<dbReference type="Gene3D" id="3.30.60.90">
    <property type="match status" value="1"/>
</dbReference>
<feature type="chain" id="PRO_5043764136" description="DC1 domain-containing protein" evidence="6">
    <location>
        <begin position="23"/>
        <end position="366"/>
    </location>
</feature>
<keyword evidence="4" id="KW-0862">Zinc</keyword>
<evidence type="ECO:0000256" key="2">
    <source>
        <dbReference type="ARBA" id="ARBA00022737"/>
    </source>
</evidence>
<sequence>MAGASTPGWILCACTLWTPCGLVLIDHELNHVEAGQEQEPEGPRGTQILEVELLLRGGSNPPTDGGTGRIAFGDPSRGSQAWKTLWYRMRKAIALCASQMIWVESVTVVEGSIGKEKQNREQGKQNRTMPATEDVAPPPGVISDHPAHKPGHKLKLKVVANDDDDHFFMCDGCKEPGAGTRYSCEHERCSSFNLHTSCALAPDTLTHPRFGKDRVFLFLLEPPPATTTGNGSNKRSSRVCVACAEDVLGFVYHCFDDGLDLHPCCARQPEHALTDRLVVFALREESSIPRDTSNNDSQRSRENTRRPPVARHRQWPGAPRQDPPPENSRVLELRQEAPPRPADTSGERNRGRERRVPASHYRRLTR</sequence>
<feature type="signal peptide" evidence="6">
    <location>
        <begin position="1"/>
        <end position="22"/>
    </location>
</feature>
<name>A0AAV5CXN1_ELECO</name>
<evidence type="ECO:0000256" key="4">
    <source>
        <dbReference type="ARBA" id="ARBA00022833"/>
    </source>
</evidence>
<evidence type="ECO:0000259" key="7">
    <source>
        <dbReference type="Pfam" id="PF03107"/>
    </source>
</evidence>
<keyword evidence="6" id="KW-0732">Signal</keyword>
<dbReference type="InterPro" id="IPR046349">
    <property type="entry name" value="C1-like_sf"/>
</dbReference>
<accession>A0AAV5CXN1</accession>
<feature type="domain" description="DC1" evidence="7">
    <location>
        <begin position="148"/>
        <end position="199"/>
    </location>
</feature>
<reference evidence="8" key="1">
    <citation type="journal article" date="2018" name="DNA Res.">
        <title>Multiple hybrid de novo genome assembly of finger millet, an orphan allotetraploid crop.</title>
        <authorList>
            <person name="Hatakeyama M."/>
            <person name="Aluri S."/>
            <person name="Balachadran M.T."/>
            <person name="Sivarajan S.R."/>
            <person name="Patrignani A."/>
            <person name="Gruter S."/>
            <person name="Poveda L."/>
            <person name="Shimizu-Inatsugi R."/>
            <person name="Baeten J."/>
            <person name="Francoijs K.J."/>
            <person name="Nataraja K.N."/>
            <person name="Reddy Y.A.N."/>
            <person name="Phadnis S."/>
            <person name="Ravikumar R.L."/>
            <person name="Schlapbach R."/>
            <person name="Sreeman S.M."/>
            <person name="Shimizu K.K."/>
        </authorList>
    </citation>
    <scope>NUCLEOTIDE SEQUENCE</scope>
</reference>
<feature type="region of interest" description="Disordered" evidence="5">
    <location>
        <begin position="288"/>
        <end position="366"/>
    </location>
</feature>
<keyword evidence="1" id="KW-0479">Metal-binding</keyword>
<dbReference type="InterPro" id="IPR043145">
    <property type="entry name" value="Znf_ZZ_sf"/>
</dbReference>
<keyword evidence="9" id="KW-1185">Reference proteome</keyword>
<dbReference type="InterPro" id="IPR004146">
    <property type="entry name" value="DC1"/>
</dbReference>
<evidence type="ECO:0000256" key="6">
    <source>
        <dbReference type="SAM" id="SignalP"/>
    </source>
</evidence>
<evidence type="ECO:0000313" key="9">
    <source>
        <dbReference type="Proteomes" id="UP001054889"/>
    </source>
</evidence>
<dbReference type="Pfam" id="PF03107">
    <property type="entry name" value="C1_2"/>
    <property type="match status" value="1"/>
</dbReference>
<dbReference type="PANTHER" id="PTHR46477">
    <property type="entry name" value="CYSTEINE/HISTIDINE-RICH C1 DOMAIN FAMILY PROTEIN"/>
    <property type="match status" value="1"/>
</dbReference>
<feature type="compositionally biased region" description="Basic and acidic residues" evidence="5">
    <location>
        <begin position="114"/>
        <end position="124"/>
    </location>
</feature>
<organism evidence="8 9">
    <name type="scientific">Eleusine coracana subsp. coracana</name>
    <dbReference type="NCBI Taxonomy" id="191504"/>
    <lineage>
        <taxon>Eukaryota</taxon>
        <taxon>Viridiplantae</taxon>
        <taxon>Streptophyta</taxon>
        <taxon>Embryophyta</taxon>
        <taxon>Tracheophyta</taxon>
        <taxon>Spermatophyta</taxon>
        <taxon>Magnoliopsida</taxon>
        <taxon>Liliopsida</taxon>
        <taxon>Poales</taxon>
        <taxon>Poaceae</taxon>
        <taxon>PACMAD clade</taxon>
        <taxon>Chloridoideae</taxon>
        <taxon>Cynodonteae</taxon>
        <taxon>Eleusininae</taxon>
        <taxon>Eleusine</taxon>
    </lineage>
</organism>
<protein>
    <recommendedName>
        <fullName evidence="7">DC1 domain-containing protein</fullName>
    </recommendedName>
</protein>
<gene>
    <name evidence="8" type="primary">ga20844</name>
    <name evidence="8" type="ORF">PR202_ga20844</name>
</gene>
<feature type="region of interest" description="Disordered" evidence="5">
    <location>
        <begin position="114"/>
        <end position="137"/>
    </location>
</feature>
<dbReference type="AlphaFoldDB" id="A0AAV5CXN1"/>
<evidence type="ECO:0000256" key="5">
    <source>
        <dbReference type="SAM" id="MobiDB-lite"/>
    </source>
</evidence>
<reference evidence="8" key="2">
    <citation type="submission" date="2021-12" db="EMBL/GenBank/DDBJ databases">
        <title>Resequencing data analysis of finger millet.</title>
        <authorList>
            <person name="Hatakeyama M."/>
            <person name="Aluri S."/>
            <person name="Balachadran M.T."/>
            <person name="Sivarajan S.R."/>
            <person name="Poveda L."/>
            <person name="Shimizu-Inatsugi R."/>
            <person name="Schlapbach R."/>
            <person name="Sreeman S.M."/>
            <person name="Shimizu K.K."/>
        </authorList>
    </citation>
    <scope>NUCLEOTIDE SEQUENCE</scope>
</reference>